<proteinExistence type="predicted"/>
<feature type="region of interest" description="Disordered" evidence="1">
    <location>
        <begin position="40"/>
        <end position="59"/>
    </location>
</feature>
<evidence type="ECO:0008006" key="4">
    <source>
        <dbReference type="Google" id="ProtNLM"/>
    </source>
</evidence>
<accession>A0A919QZ48</accession>
<organism evidence="2 3">
    <name type="scientific">Sphaerisporangium rufum</name>
    <dbReference type="NCBI Taxonomy" id="1381558"/>
    <lineage>
        <taxon>Bacteria</taxon>
        <taxon>Bacillati</taxon>
        <taxon>Actinomycetota</taxon>
        <taxon>Actinomycetes</taxon>
        <taxon>Streptosporangiales</taxon>
        <taxon>Streptosporangiaceae</taxon>
        <taxon>Sphaerisporangium</taxon>
    </lineage>
</organism>
<dbReference type="InterPro" id="IPR029063">
    <property type="entry name" value="SAM-dependent_MTases_sf"/>
</dbReference>
<evidence type="ECO:0000313" key="3">
    <source>
        <dbReference type="Proteomes" id="UP000655287"/>
    </source>
</evidence>
<evidence type="ECO:0000256" key="1">
    <source>
        <dbReference type="SAM" id="MobiDB-lite"/>
    </source>
</evidence>
<protein>
    <recommendedName>
        <fullName evidence="4">SAM-dependent methyltransferase</fullName>
    </recommendedName>
</protein>
<keyword evidence="3" id="KW-1185">Reference proteome</keyword>
<evidence type="ECO:0000313" key="2">
    <source>
        <dbReference type="EMBL" id="GII76776.1"/>
    </source>
</evidence>
<sequence>MSEQPEFTPEWLTLREAADAAARDATLPALLGDRLARHPMPAGAAERPAGPEPADRSGDGLVIRDLGCGTGSMGRWLAGRLPGPQRWMLHDRDPVLLSRAVAGVTGPAADGRPVTAVAEPGDLTLLRADRLTGTSLVTASALLDLLTAEEVSALAVACAAAGCPALLTLTVTGRVELDPAEPLDAEISAAFNAHQRRVAGDRHPLGPDAAAGAADAFARHGAEVHRRPSPWRLGPEQSALTAEWLRGWVGAAVEQRPDLAAPAAAYLRRRLAACDAGDLRAVVHHEDLLALPPRGDGR</sequence>
<dbReference type="RefSeq" id="WP_203983403.1">
    <property type="nucleotide sequence ID" value="NZ_BOOU01000027.1"/>
</dbReference>
<dbReference type="Proteomes" id="UP000655287">
    <property type="component" value="Unassembled WGS sequence"/>
</dbReference>
<reference evidence="2" key="1">
    <citation type="submission" date="2021-01" db="EMBL/GenBank/DDBJ databases">
        <title>Whole genome shotgun sequence of Sphaerisporangium rufum NBRC 109079.</title>
        <authorList>
            <person name="Komaki H."/>
            <person name="Tamura T."/>
        </authorList>
    </citation>
    <scope>NUCLEOTIDE SEQUENCE</scope>
    <source>
        <strain evidence="2">NBRC 109079</strain>
    </source>
</reference>
<name>A0A919QZ48_9ACTN</name>
<comment type="caution">
    <text evidence="2">The sequence shown here is derived from an EMBL/GenBank/DDBJ whole genome shotgun (WGS) entry which is preliminary data.</text>
</comment>
<gene>
    <name evidence="2" type="ORF">Sru01_17580</name>
</gene>
<dbReference type="EMBL" id="BOOU01000027">
    <property type="protein sequence ID" value="GII76776.1"/>
    <property type="molecule type" value="Genomic_DNA"/>
</dbReference>
<dbReference type="SUPFAM" id="SSF53335">
    <property type="entry name" value="S-adenosyl-L-methionine-dependent methyltransferases"/>
    <property type="match status" value="1"/>
</dbReference>
<dbReference type="AlphaFoldDB" id="A0A919QZ48"/>